<evidence type="ECO:0000313" key="1">
    <source>
        <dbReference type="EMBL" id="GAB0178676.1"/>
    </source>
</evidence>
<reference evidence="1 2" key="1">
    <citation type="submission" date="2024-06" db="EMBL/GenBank/DDBJ databases">
        <title>The draft genome of Grus japonensis, version 3.</title>
        <authorList>
            <person name="Nabeshima K."/>
            <person name="Suzuki S."/>
            <person name="Onuma M."/>
        </authorList>
    </citation>
    <scope>NUCLEOTIDE SEQUENCE [LARGE SCALE GENOMIC DNA]</scope>
    <source>
        <strain evidence="1 2">451A</strain>
    </source>
</reference>
<name>A0ABC9VZ79_GRUJA</name>
<dbReference type="PANTHER" id="PTHR33395:SF22">
    <property type="entry name" value="REVERSE TRANSCRIPTASE DOMAIN-CONTAINING PROTEIN"/>
    <property type="match status" value="1"/>
</dbReference>
<proteinExistence type="predicted"/>
<gene>
    <name evidence="1" type="ORF">GRJ2_000332900</name>
</gene>
<evidence type="ECO:0000313" key="2">
    <source>
        <dbReference type="Proteomes" id="UP001623348"/>
    </source>
</evidence>
<dbReference type="AlphaFoldDB" id="A0ABC9VZ79"/>
<organism evidence="1 2">
    <name type="scientific">Grus japonensis</name>
    <name type="common">Japanese crane</name>
    <name type="synonym">Red-crowned crane</name>
    <dbReference type="NCBI Taxonomy" id="30415"/>
    <lineage>
        <taxon>Eukaryota</taxon>
        <taxon>Metazoa</taxon>
        <taxon>Chordata</taxon>
        <taxon>Craniata</taxon>
        <taxon>Vertebrata</taxon>
        <taxon>Euteleostomi</taxon>
        <taxon>Archelosauria</taxon>
        <taxon>Archosauria</taxon>
        <taxon>Dinosauria</taxon>
        <taxon>Saurischia</taxon>
        <taxon>Theropoda</taxon>
        <taxon>Coelurosauria</taxon>
        <taxon>Aves</taxon>
        <taxon>Neognathae</taxon>
        <taxon>Neoaves</taxon>
        <taxon>Gruiformes</taxon>
        <taxon>Gruidae</taxon>
        <taxon>Grus</taxon>
    </lineage>
</organism>
<dbReference type="Proteomes" id="UP001623348">
    <property type="component" value="Unassembled WGS sequence"/>
</dbReference>
<protein>
    <submittedName>
        <fullName evidence="1">Mitochondrial enolase superfamily member 1</fullName>
    </submittedName>
</protein>
<dbReference type="PANTHER" id="PTHR33395">
    <property type="entry name" value="TRANSCRIPTASE, PUTATIVE-RELATED-RELATED"/>
    <property type="match status" value="1"/>
</dbReference>
<keyword evidence="2" id="KW-1185">Reference proteome</keyword>
<comment type="caution">
    <text evidence="1">The sequence shown here is derived from an EMBL/GenBank/DDBJ whole genome shotgun (WGS) entry which is preliminary data.</text>
</comment>
<dbReference type="EMBL" id="BAAFJT010000001">
    <property type="protein sequence ID" value="GAB0178676.1"/>
    <property type="molecule type" value="Genomic_DNA"/>
</dbReference>
<accession>A0ABC9VZ79</accession>
<sequence>MPAGSKTGPPLAKAKPISASVITYLRRRKTLRERAFAARERSEKITVGHQALGTEVQADANTDSPSVKGELLCELLQELDPYKLMDPDNIHLRVLRELADIVRPLSIILEKSWRAGDIPEDWKKANVTPCLQEGLKGGSHKL</sequence>